<dbReference type="Pfam" id="PF00578">
    <property type="entry name" value="AhpC-TSA"/>
    <property type="match status" value="1"/>
</dbReference>
<proteinExistence type="predicted"/>
<protein>
    <submittedName>
        <fullName evidence="3">TlpA family protein disulfide reductase</fullName>
    </submittedName>
</protein>
<dbReference type="InterPro" id="IPR000866">
    <property type="entry name" value="AhpC/TSA"/>
</dbReference>
<feature type="chain" id="PRO_5046309349" evidence="1">
    <location>
        <begin position="21"/>
        <end position="374"/>
    </location>
</feature>
<evidence type="ECO:0000256" key="1">
    <source>
        <dbReference type="SAM" id="SignalP"/>
    </source>
</evidence>
<gene>
    <name evidence="3" type="ORF">LZZ85_05640</name>
</gene>
<dbReference type="Gene3D" id="3.40.30.10">
    <property type="entry name" value="Glutaredoxin"/>
    <property type="match status" value="1"/>
</dbReference>
<keyword evidence="4" id="KW-1185">Reference proteome</keyword>
<dbReference type="InterPro" id="IPR050553">
    <property type="entry name" value="Thioredoxin_ResA/DsbE_sf"/>
</dbReference>
<name>A0ABS9KN56_9BACT</name>
<dbReference type="CDD" id="cd02966">
    <property type="entry name" value="TlpA_like_family"/>
    <property type="match status" value="1"/>
</dbReference>
<sequence length="374" mass="41765">MKRSVALLAFSSIISVSVQAQIAEQAVSKFQLLKNVSYKSRSSGANIFTGDKSVDSSTALLTKRRDGSWAYKISSKTQEKWYYDHKRVILDLTDKTYSIANDTLEAGSIYLPTLACIMERLAIDLSKGKPVTNLPDSIIAGKKYYHFRVTQLDSMKKDKKIYGATSFVLDKTSLLPYAFRQDGLGYIDGTDMYVTQLDEYTFSDYQVDRKNFPDPAALLVPAGFTAARQKGAKDLLQKGMVAPEMDLLDMKGNRTKLSDYKGKVLLISFTDNGCGYCAMAVGPVNELLAKYDQREFAILNVNAFDSPDAIRTYNDRYHVKFDSYKPGKSAVADYRVDGYPNFYVVDKEGKIVKGFGGFSEHLERDLSAAIETVL</sequence>
<keyword evidence="1" id="KW-0732">Signal</keyword>
<organism evidence="3 4">
    <name type="scientific">Terrimonas ginsenosidimutans</name>
    <dbReference type="NCBI Taxonomy" id="2908004"/>
    <lineage>
        <taxon>Bacteria</taxon>
        <taxon>Pseudomonadati</taxon>
        <taxon>Bacteroidota</taxon>
        <taxon>Chitinophagia</taxon>
        <taxon>Chitinophagales</taxon>
        <taxon>Chitinophagaceae</taxon>
        <taxon>Terrimonas</taxon>
    </lineage>
</organism>
<feature type="signal peptide" evidence="1">
    <location>
        <begin position="1"/>
        <end position="20"/>
    </location>
</feature>
<dbReference type="RefSeq" id="WP_237869455.1">
    <property type="nucleotide sequence ID" value="NZ_JAKLTR010000003.1"/>
</dbReference>
<feature type="domain" description="Thioredoxin" evidence="2">
    <location>
        <begin position="236"/>
        <end position="374"/>
    </location>
</feature>
<dbReference type="PROSITE" id="PS51352">
    <property type="entry name" value="THIOREDOXIN_2"/>
    <property type="match status" value="1"/>
</dbReference>
<dbReference type="InterPro" id="IPR013766">
    <property type="entry name" value="Thioredoxin_domain"/>
</dbReference>
<dbReference type="InterPro" id="IPR036249">
    <property type="entry name" value="Thioredoxin-like_sf"/>
</dbReference>
<dbReference type="SUPFAM" id="SSF52833">
    <property type="entry name" value="Thioredoxin-like"/>
    <property type="match status" value="1"/>
</dbReference>
<reference evidence="3" key="1">
    <citation type="submission" date="2022-01" db="EMBL/GenBank/DDBJ databases">
        <authorList>
            <person name="Jo J.-H."/>
            <person name="Im W.-T."/>
        </authorList>
    </citation>
    <scope>NUCLEOTIDE SEQUENCE</scope>
    <source>
        <strain evidence="3">NA20</strain>
    </source>
</reference>
<dbReference type="PANTHER" id="PTHR42852:SF13">
    <property type="entry name" value="PROTEIN DIPZ"/>
    <property type="match status" value="1"/>
</dbReference>
<dbReference type="PANTHER" id="PTHR42852">
    <property type="entry name" value="THIOL:DISULFIDE INTERCHANGE PROTEIN DSBE"/>
    <property type="match status" value="1"/>
</dbReference>
<comment type="caution">
    <text evidence="3">The sequence shown here is derived from an EMBL/GenBank/DDBJ whole genome shotgun (WGS) entry which is preliminary data.</text>
</comment>
<evidence type="ECO:0000313" key="4">
    <source>
        <dbReference type="Proteomes" id="UP001165367"/>
    </source>
</evidence>
<evidence type="ECO:0000313" key="3">
    <source>
        <dbReference type="EMBL" id="MCG2613750.1"/>
    </source>
</evidence>
<evidence type="ECO:0000259" key="2">
    <source>
        <dbReference type="PROSITE" id="PS51352"/>
    </source>
</evidence>
<dbReference type="EMBL" id="JAKLTR010000003">
    <property type="protein sequence ID" value="MCG2613750.1"/>
    <property type="molecule type" value="Genomic_DNA"/>
</dbReference>
<accession>A0ABS9KN56</accession>
<dbReference type="Proteomes" id="UP001165367">
    <property type="component" value="Unassembled WGS sequence"/>
</dbReference>